<accession>A0ABN2P5G2</accession>
<comment type="caution">
    <text evidence="2">Lacks conserved residue(s) required for the propagation of feature annotation.</text>
</comment>
<comment type="function">
    <text evidence="2">The lipid II isoglutaminyl synthase complex catalyzes the formation of alpha-D-isoglutamine in the cell wall lipid II stem peptide. The GatD subunit catalyzes the hydrolysis of glutamine to glutamate and ammonia. The resulting ammonia molecule is channeled to the active site of MurT.</text>
</comment>
<evidence type="ECO:0000259" key="3">
    <source>
        <dbReference type="Pfam" id="PF07685"/>
    </source>
</evidence>
<dbReference type="EMBL" id="BAAAOF010000001">
    <property type="protein sequence ID" value="GAA1912244.1"/>
    <property type="molecule type" value="Genomic_DNA"/>
</dbReference>
<comment type="similarity">
    <text evidence="2">Belongs to the CobB/CobQ family. GatD subfamily.</text>
</comment>
<comment type="subunit">
    <text evidence="2">Forms a heterodimer with MurT.</text>
</comment>
<dbReference type="InterPro" id="IPR011698">
    <property type="entry name" value="GATase_3"/>
</dbReference>
<keyword evidence="2" id="KW-0378">Hydrolase</keyword>
<name>A0ABN2P5G2_9MICO</name>
<comment type="caution">
    <text evidence="4">The sequence shown here is derived from an EMBL/GenBank/DDBJ whole genome shotgun (WGS) entry which is preliminary data.</text>
</comment>
<dbReference type="InterPro" id="IPR043702">
    <property type="entry name" value="Lipid_II_synth_GatD"/>
</dbReference>
<dbReference type="RefSeq" id="WP_248149809.1">
    <property type="nucleotide sequence ID" value="NZ_BAAAOF010000001.1"/>
</dbReference>
<evidence type="ECO:0000313" key="5">
    <source>
        <dbReference type="Proteomes" id="UP001501343"/>
    </source>
</evidence>
<organism evidence="4 5">
    <name type="scientific">Microbacterium aoyamense</name>
    <dbReference type="NCBI Taxonomy" id="344166"/>
    <lineage>
        <taxon>Bacteria</taxon>
        <taxon>Bacillati</taxon>
        <taxon>Actinomycetota</taxon>
        <taxon>Actinomycetes</taxon>
        <taxon>Micrococcales</taxon>
        <taxon>Microbacteriaceae</taxon>
        <taxon>Microbacterium</taxon>
    </lineage>
</organism>
<keyword evidence="2" id="KW-0961">Cell wall biogenesis/degradation</keyword>
<dbReference type="EC" id="6.3.5.13" evidence="2"/>
<gene>
    <name evidence="2" type="primary">gatD</name>
    <name evidence="4" type="ORF">GCM10009775_01040</name>
</gene>
<comment type="catalytic activity">
    <reaction evidence="2">
        <text>beta-D-GlcNAc-(1-&gt;4)-Mur2Ac(oyl-L-Ala-gamma-D-Glu-L-Lys-D-Ala-D-Ala)-di-trans,octa-cis-undecaprenyl diphosphate + L-glutamine + ATP + H2O = beta-D-GlcNAc-(1-&gt;4)-Mur2Ac(oyl-L-Ala-D-isoglutaminyl-L-Lys-D-Ala-D-Ala)-di-trans,octa-cis-undecaprenyl diphosphate + L-glutamate + ADP + phosphate + H(+)</text>
        <dbReference type="Rhea" id="RHEA:57928"/>
        <dbReference type="ChEBI" id="CHEBI:15377"/>
        <dbReference type="ChEBI" id="CHEBI:15378"/>
        <dbReference type="ChEBI" id="CHEBI:29985"/>
        <dbReference type="ChEBI" id="CHEBI:30616"/>
        <dbReference type="ChEBI" id="CHEBI:43474"/>
        <dbReference type="ChEBI" id="CHEBI:58359"/>
        <dbReference type="ChEBI" id="CHEBI:60033"/>
        <dbReference type="ChEBI" id="CHEBI:62233"/>
        <dbReference type="ChEBI" id="CHEBI:456216"/>
        <dbReference type="EC" id="6.3.5.13"/>
    </reaction>
</comment>
<proteinExistence type="inferred from homology"/>
<evidence type="ECO:0000313" key="4">
    <source>
        <dbReference type="EMBL" id="GAA1912244.1"/>
    </source>
</evidence>
<dbReference type="Proteomes" id="UP001501343">
    <property type="component" value="Unassembled WGS sequence"/>
</dbReference>
<evidence type="ECO:0000256" key="1">
    <source>
        <dbReference type="ARBA" id="ARBA00022962"/>
    </source>
</evidence>
<comment type="catalytic activity">
    <reaction evidence="2">
        <text>L-glutamine + H2O = L-glutamate + NH4(+)</text>
        <dbReference type="Rhea" id="RHEA:15889"/>
        <dbReference type="ChEBI" id="CHEBI:15377"/>
        <dbReference type="ChEBI" id="CHEBI:28938"/>
        <dbReference type="ChEBI" id="CHEBI:29985"/>
        <dbReference type="ChEBI" id="CHEBI:58359"/>
        <dbReference type="EC" id="3.5.1.2"/>
    </reaction>
</comment>
<dbReference type="SUPFAM" id="SSF52317">
    <property type="entry name" value="Class I glutamine amidotransferase-like"/>
    <property type="match status" value="1"/>
</dbReference>
<keyword evidence="2" id="KW-0573">Peptidoglycan synthesis</keyword>
<dbReference type="InterPro" id="IPR029062">
    <property type="entry name" value="Class_I_gatase-like"/>
</dbReference>
<dbReference type="HAMAP" id="MF_02213">
    <property type="entry name" value="Lipid_II_synth_GatD"/>
    <property type="match status" value="1"/>
</dbReference>
<dbReference type="EC" id="3.5.1.2" evidence="2"/>
<comment type="pathway">
    <text evidence="2">Cell wall biogenesis; peptidoglycan biosynthesis.</text>
</comment>
<keyword evidence="2" id="KW-0133">Cell shape</keyword>
<keyword evidence="1 2" id="KW-0315">Glutamine amidotransferase</keyword>
<feature type="binding site" evidence="2">
    <location>
        <position position="127"/>
    </location>
    <ligand>
        <name>substrate</name>
    </ligand>
</feature>
<protein>
    <recommendedName>
        <fullName evidence="2">Lipid II isoglutaminyl synthase (glutamine-hydrolyzing) subunit GatD</fullName>
        <ecNumber evidence="2">6.3.5.13</ecNumber>
    </recommendedName>
    <alternativeName>
        <fullName evidence="2">Lipid II isoglutaminyl synthase glutaminase subunit</fullName>
        <ecNumber evidence="2">3.5.1.2</ecNumber>
    </alternativeName>
</protein>
<sequence length="245" mass="25207">MTTLRIVQLYPDLLGITGDRGNVDVLATRARLAGHDVVVESVGLGDPSPAEADVIVIGNGPLSAVRAVRDDLAARSAWLSAKRSGGASLFAVGGGAELLTEGIDLLDGTSVDGLGMLAARVTRTRTRKVGYVVAETVDGRLVGFEDHASEWSVPDAAARYGRVAAGVGGIAGGFETVAVDGVWATNVQGPALPLNPQLADAILLRALGDAYATTGAHEAIDVHARAARAEIERLAASKHFTAIKL</sequence>
<evidence type="ECO:0000256" key="2">
    <source>
        <dbReference type="HAMAP-Rule" id="MF_02213"/>
    </source>
</evidence>
<feature type="domain" description="CobB/CobQ-like glutamine amidotransferase" evidence="3">
    <location>
        <begin position="7"/>
        <end position="187"/>
    </location>
</feature>
<dbReference type="Pfam" id="PF07685">
    <property type="entry name" value="GATase_3"/>
    <property type="match status" value="1"/>
</dbReference>
<keyword evidence="2" id="KW-0436">Ligase</keyword>
<reference evidence="4 5" key="1">
    <citation type="journal article" date="2019" name="Int. J. Syst. Evol. Microbiol.">
        <title>The Global Catalogue of Microorganisms (GCM) 10K type strain sequencing project: providing services to taxonomists for standard genome sequencing and annotation.</title>
        <authorList>
            <consortium name="The Broad Institute Genomics Platform"/>
            <consortium name="The Broad Institute Genome Sequencing Center for Infectious Disease"/>
            <person name="Wu L."/>
            <person name="Ma J."/>
        </authorList>
    </citation>
    <scope>NUCLEOTIDE SEQUENCE [LARGE SCALE GENOMIC DNA]</scope>
    <source>
        <strain evidence="4 5">JCM 14900</strain>
    </source>
</reference>
<keyword evidence="5" id="KW-1185">Reference proteome</keyword>